<gene>
    <name evidence="7" type="ORF">DEM25_005690</name>
</gene>
<dbReference type="AlphaFoldDB" id="A0A3A8ABK3"/>
<dbReference type="EMBL" id="QFWV02000004">
    <property type="protein sequence ID" value="RKF07316.1"/>
    <property type="molecule type" value="Genomic_DNA"/>
</dbReference>
<proteinExistence type="predicted"/>
<feature type="active site" description="Proton acceptor" evidence="4">
    <location>
        <position position="217"/>
    </location>
</feature>
<evidence type="ECO:0000256" key="3">
    <source>
        <dbReference type="ARBA" id="ARBA00023098"/>
    </source>
</evidence>
<dbReference type="InterPro" id="IPR016035">
    <property type="entry name" value="Acyl_Trfase/lysoPLipase"/>
</dbReference>
<dbReference type="OrthoDB" id="9807112at2"/>
<accession>A0A3A8ABK3</accession>
<dbReference type="InterPro" id="IPR002641">
    <property type="entry name" value="PNPLA_dom"/>
</dbReference>
<evidence type="ECO:0000256" key="4">
    <source>
        <dbReference type="PROSITE-ProRule" id="PRU01161"/>
    </source>
</evidence>
<evidence type="ECO:0000256" key="5">
    <source>
        <dbReference type="SAM" id="MobiDB-lite"/>
    </source>
</evidence>
<dbReference type="Gene3D" id="3.40.1090.10">
    <property type="entry name" value="Cytosolic phospholipase A2 catalytic domain"/>
    <property type="match status" value="2"/>
</dbReference>
<comment type="caution">
    <text evidence="7">The sequence shown here is derived from an EMBL/GenBank/DDBJ whole genome shotgun (WGS) entry which is preliminary data.</text>
</comment>
<dbReference type="Pfam" id="PF01734">
    <property type="entry name" value="Patatin"/>
    <property type="match status" value="1"/>
</dbReference>
<dbReference type="SUPFAM" id="SSF52151">
    <property type="entry name" value="FabD/lysophospholipase-like"/>
    <property type="match status" value="1"/>
</dbReference>
<evidence type="ECO:0000313" key="7">
    <source>
        <dbReference type="EMBL" id="RKF07316.1"/>
    </source>
</evidence>
<keyword evidence="3 4" id="KW-0443">Lipid metabolism</keyword>
<dbReference type="PANTHER" id="PTHR14226:SF78">
    <property type="entry name" value="SLR0060 PROTEIN"/>
    <property type="match status" value="1"/>
</dbReference>
<name>A0A3A8ABK3_9HYPH</name>
<feature type="short sequence motif" description="DGA/G" evidence="4">
    <location>
        <begin position="217"/>
        <end position="219"/>
    </location>
</feature>
<feature type="short sequence motif" description="GXSXG" evidence="4">
    <location>
        <begin position="63"/>
        <end position="67"/>
    </location>
</feature>
<organism evidence="7 8">
    <name type="scientific">Oceaniradius stylonematis</name>
    <dbReference type="NCBI Taxonomy" id="2184161"/>
    <lineage>
        <taxon>Bacteria</taxon>
        <taxon>Pseudomonadati</taxon>
        <taxon>Pseudomonadota</taxon>
        <taxon>Alphaproteobacteria</taxon>
        <taxon>Hyphomicrobiales</taxon>
        <taxon>Ahrensiaceae</taxon>
        <taxon>Oceaniradius</taxon>
    </lineage>
</organism>
<feature type="short sequence motif" description="GXGXXG" evidence="4">
    <location>
        <begin position="35"/>
        <end position="40"/>
    </location>
</feature>
<dbReference type="PANTHER" id="PTHR14226">
    <property type="entry name" value="NEUROPATHY TARGET ESTERASE/SWISS CHEESE D.MELANOGASTER"/>
    <property type="match status" value="1"/>
</dbReference>
<dbReference type="GO" id="GO:0016787">
    <property type="term" value="F:hydrolase activity"/>
    <property type="evidence" value="ECO:0007669"/>
    <property type="project" value="UniProtKB-UniRule"/>
</dbReference>
<evidence type="ECO:0000259" key="6">
    <source>
        <dbReference type="PROSITE" id="PS51635"/>
    </source>
</evidence>
<dbReference type="InterPro" id="IPR050301">
    <property type="entry name" value="NTE"/>
</dbReference>
<feature type="active site" description="Nucleophile" evidence="4">
    <location>
        <position position="65"/>
    </location>
</feature>
<feature type="region of interest" description="Disordered" evidence="5">
    <location>
        <begin position="1"/>
        <end position="26"/>
    </location>
</feature>
<protein>
    <submittedName>
        <fullName evidence="7">Patatin-like phospholipase family protein</fullName>
    </submittedName>
</protein>
<sequence>MAAGRRSDHRLKRQPAVSKPNGETAPKRINLALQGGGSHGAFSWGVLDALLEDGRLAFDGISGTSAGAMNAVALAAGWAGGGPETARQSLHDFWAAVARKGRFSPIQRTPMDLWFGNYGYENSPSYRLFDIFSRVFSPYDTNLLDINPLRDVVASEVDFDLVHGCDAFKVFVSATNVHTGKVRVFSGQEISIDAVMASACLPMLFKAVEIDGVPYWDGGFGGNPVLFPFFYETETEDCLLVQINPIERETTPRTAQEIQDRMNEITFNSGLLREFRAIEFIRRLKRDGRLAGTDYRSIRMHRIAADPVVETLSASSKLNAEWSFLTDLRDAGRAAAKDFLDAHFDDIGERPTLDLSAELQADILPARKREPIGARMRDAVRRIGRSPDT</sequence>
<reference evidence="7 8" key="1">
    <citation type="journal article" date="2018" name="Int. J. Syst. Bacteriol.">
        <title>Oceaniradius stylonemae gen. nov., sp. nov., isolated from a red alga, Stylonema cornu-cervi.</title>
        <authorList>
            <person name="Jeong S."/>
        </authorList>
    </citation>
    <scope>NUCLEOTIDE SEQUENCE [LARGE SCALE GENOMIC DNA]</scope>
    <source>
        <strain evidence="7 8">StC1</strain>
    </source>
</reference>
<feature type="domain" description="PNPLA" evidence="6">
    <location>
        <begin position="31"/>
        <end position="230"/>
    </location>
</feature>
<keyword evidence="2 4" id="KW-0442">Lipid degradation</keyword>
<evidence type="ECO:0000256" key="1">
    <source>
        <dbReference type="ARBA" id="ARBA00022801"/>
    </source>
</evidence>
<keyword evidence="1 4" id="KW-0378">Hydrolase</keyword>
<dbReference type="PROSITE" id="PS51635">
    <property type="entry name" value="PNPLA"/>
    <property type="match status" value="1"/>
</dbReference>
<evidence type="ECO:0000256" key="2">
    <source>
        <dbReference type="ARBA" id="ARBA00022963"/>
    </source>
</evidence>
<dbReference type="Proteomes" id="UP000246132">
    <property type="component" value="Unassembled WGS sequence"/>
</dbReference>
<dbReference type="GO" id="GO:0016042">
    <property type="term" value="P:lipid catabolic process"/>
    <property type="evidence" value="ECO:0007669"/>
    <property type="project" value="UniProtKB-UniRule"/>
</dbReference>
<keyword evidence="8" id="KW-1185">Reference proteome</keyword>
<evidence type="ECO:0000313" key="8">
    <source>
        <dbReference type="Proteomes" id="UP000246132"/>
    </source>
</evidence>